<dbReference type="SUPFAM" id="SSF51430">
    <property type="entry name" value="NAD(P)-linked oxidoreductase"/>
    <property type="match status" value="1"/>
</dbReference>
<sequence length="122" mass="14640">NERILSVEECFHLRNEQKYNLTLSQICLKWCIQHLIISLVKSYCGANERKYSCLCTSNTIIELSNEDMKKLNEMMKRKRQQNLFLFEMEEFFSYLFVASTSKQLFCFYCLAKNFQKVFLLCL</sequence>
<feature type="non-terminal residue" evidence="1">
    <location>
        <position position="1"/>
    </location>
</feature>
<organism evidence="1 2">
    <name type="scientific">Reticulomyxa filosa</name>
    <dbReference type="NCBI Taxonomy" id="46433"/>
    <lineage>
        <taxon>Eukaryota</taxon>
        <taxon>Sar</taxon>
        <taxon>Rhizaria</taxon>
        <taxon>Retaria</taxon>
        <taxon>Foraminifera</taxon>
        <taxon>Monothalamids</taxon>
        <taxon>Reticulomyxidae</taxon>
        <taxon>Reticulomyxa</taxon>
    </lineage>
</organism>
<dbReference type="Gene3D" id="3.20.20.100">
    <property type="entry name" value="NADP-dependent oxidoreductase domain"/>
    <property type="match status" value="1"/>
</dbReference>
<comment type="caution">
    <text evidence="1">The sequence shown here is derived from an EMBL/GenBank/DDBJ whole genome shotgun (WGS) entry which is preliminary data.</text>
</comment>
<evidence type="ECO:0000313" key="1">
    <source>
        <dbReference type="EMBL" id="ETO00237.1"/>
    </source>
</evidence>
<accession>X6LGI2</accession>
<dbReference type="AlphaFoldDB" id="X6LGI2"/>
<gene>
    <name evidence="1" type="ORF">RFI_37210</name>
</gene>
<name>X6LGI2_RETFI</name>
<feature type="non-terminal residue" evidence="1">
    <location>
        <position position="122"/>
    </location>
</feature>
<proteinExistence type="predicted"/>
<dbReference type="EMBL" id="ASPP01041576">
    <property type="protein sequence ID" value="ETO00237.1"/>
    <property type="molecule type" value="Genomic_DNA"/>
</dbReference>
<keyword evidence="2" id="KW-1185">Reference proteome</keyword>
<evidence type="ECO:0000313" key="2">
    <source>
        <dbReference type="Proteomes" id="UP000023152"/>
    </source>
</evidence>
<protein>
    <submittedName>
        <fullName evidence="1">Uncharacterized protein</fullName>
    </submittedName>
</protein>
<dbReference type="InterPro" id="IPR036812">
    <property type="entry name" value="NAD(P)_OxRdtase_dom_sf"/>
</dbReference>
<reference evidence="1 2" key="1">
    <citation type="journal article" date="2013" name="Curr. Biol.">
        <title>The Genome of the Foraminiferan Reticulomyxa filosa.</title>
        <authorList>
            <person name="Glockner G."/>
            <person name="Hulsmann N."/>
            <person name="Schleicher M."/>
            <person name="Noegel A.A."/>
            <person name="Eichinger L."/>
            <person name="Gallinger C."/>
            <person name="Pawlowski J."/>
            <person name="Sierra R."/>
            <person name="Euteneuer U."/>
            <person name="Pillet L."/>
            <person name="Moustafa A."/>
            <person name="Platzer M."/>
            <person name="Groth M."/>
            <person name="Szafranski K."/>
            <person name="Schliwa M."/>
        </authorList>
    </citation>
    <scope>NUCLEOTIDE SEQUENCE [LARGE SCALE GENOMIC DNA]</scope>
</reference>
<dbReference type="Proteomes" id="UP000023152">
    <property type="component" value="Unassembled WGS sequence"/>
</dbReference>